<dbReference type="Proteomes" id="UP000799779">
    <property type="component" value="Unassembled WGS sequence"/>
</dbReference>
<dbReference type="PANTHER" id="PTHR46044">
    <property type="entry name" value="NITRILASE"/>
    <property type="match status" value="1"/>
</dbReference>
<dbReference type="PROSITE" id="PS50263">
    <property type="entry name" value="CN_HYDROLASE"/>
    <property type="match status" value="1"/>
</dbReference>
<dbReference type="InterPro" id="IPR044149">
    <property type="entry name" value="Nitrilases_CHs"/>
</dbReference>
<comment type="similarity">
    <text evidence="1">Belongs to the carbon-nitrogen hydrolase superfamily. Nitrilase family.</text>
</comment>
<proteinExistence type="inferred from homology"/>
<evidence type="ECO:0000256" key="2">
    <source>
        <dbReference type="PROSITE-ProRule" id="PRU10139"/>
    </source>
</evidence>
<keyword evidence="6" id="KW-1185">Reference proteome</keyword>
<sequence>MDRQAERLYVTVQEHLQLSSEYANKEDFVKIKNAVSLLQKTENYADSDFVSFNFNCENEVLKLASAQTRTLTTTVETLQALEDTTKQAAAQGVDIILFPEAYLGGYPRSCGFGSVVGSRSEEGREQFLRYFKEAVDLGDTPQGAGNDWVDRKLPLARGKDFRGDGTREELERIARETGVFIITGIVEKSGGTLYCDAVYVCPRYGILGKRRKVMPTGSERLVWGQGSPSTLKAVATEIKGVRVVMASAICWENYMPLLRQSLYAQNVNLWLAPTADARDAWTALMRTVGVEGRCWVLGSNQCVRKKDLPAWITRSQPTGSSSNAGIQRDDGEEQDVRVELPLHAQHGNANGRVRRKSIITFTEDKHEICWPLVEKQKEALENGDIEQIDEEPLSPISPNRSPHPLKTVTTLDPDATSQATTPPIYDAAGEEFACRGGSIIVSPFGDVVAGPVWEAEDELLVFEADFEDCDRGRLDMDVAGSYSRSDAFHLTVDGLDLNPPP</sequence>
<dbReference type="AlphaFoldDB" id="A0A6A5W648"/>
<dbReference type="PROSITE" id="PS00920">
    <property type="entry name" value="NITRIL_CHT_1"/>
    <property type="match status" value="1"/>
</dbReference>
<accession>A0A6A5W648</accession>
<dbReference type="Pfam" id="PF00795">
    <property type="entry name" value="CN_hydrolase"/>
    <property type="match status" value="1"/>
</dbReference>
<dbReference type="OrthoDB" id="10250282at2759"/>
<dbReference type="InterPro" id="IPR003010">
    <property type="entry name" value="C-N_Hydrolase"/>
</dbReference>
<feature type="active site" description="Proton acceptor" evidence="2">
    <location>
        <position position="100"/>
    </location>
</feature>
<feature type="compositionally biased region" description="Polar residues" evidence="3">
    <location>
        <begin position="313"/>
        <end position="325"/>
    </location>
</feature>
<dbReference type="SUPFAM" id="SSF56317">
    <property type="entry name" value="Carbon-nitrogen hydrolase"/>
    <property type="match status" value="2"/>
</dbReference>
<name>A0A6A5W648_9PLEO</name>
<feature type="region of interest" description="Disordered" evidence="3">
    <location>
        <begin position="313"/>
        <end position="333"/>
    </location>
</feature>
<keyword evidence="5" id="KW-0378">Hydrolase</keyword>
<dbReference type="EMBL" id="ML977636">
    <property type="protein sequence ID" value="KAF1995591.1"/>
    <property type="molecule type" value="Genomic_DNA"/>
</dbReference>
<dbReference type="GO" id="GO:0000257">
    <property type="term" value="F:nitrilase activity"/>
    <property type="evidence" value="ECO:0007669"/>
    <property type="project" value="UniProtKB-ARBA"/>
</dbReference>
<dbReference type="GO" id="GO:0016836">
    <property type="term" value="F:hydro-lyase activity"/>
    <property type="evidence" value="ECO:0007669"/>
    <property type="project" value="UniProtKB-ARBA"/>
</dbReference>
<evidence type="ECO:0000256" key="3">
    <source>
        <dbReference type="SAM" id="MobiDB-lite"/>
    </source>
</evidence>
<dbReference type="PANTHER" id="PTHR46044:SF12">
    <property type="entry name" value="HYDROLASE"/>
    <property type="match status" value="1"/>
</dbReference>
<dbReference type="InterPro" id="IPR036526">
    <property type="entry name" value="C-N_Hydrolase_sf"/>
</dbReference>
<evidence type="ECO:0000313" key="5">
    <source>
        <dbReference type="EMBL" id="KAF1995591.1"/>
    </source>
</evidence>
<evidence type="ECO:0000259" key="4">
    <source>
        <dbReference type="PROSITE" id="PS50263"/>
    </source>
</evidence>
<gene>
    <name evidence="5" type="ORF">P154DRAFT_556683</name>
</gene>
<evidence type="ECO:0000256" key="1">
    <source>
        <dbReference type="ARBA" id="ARBA00008129"/>
    </source>
</evidence>
<feature type="domain" description="CN hydrolase" evidence="4">
    <location>
        <begin position="61"/>
        <end position="355"/>
    </location>
</feature>
<dbReference type="Gene3D" id="3.60.110.10">
    <property type="entry name" value="Carbon-nitrogen hydrolase"/>
    <property type="match status" value="1"/>
</dbReference>
<dbReference type="InterPro" id="IPR000132">
    <property type="entry name" value="Nitrilase/CN_hydratase_CS"/>
</dbReference>
<organism evidence="5 6">
    <name type="scientific">Amniculicola lignicola CBS 123094</name>
    <dbReference type="NCBI Taxonomy" id="1392246"/>
    <lineage>
        <taxon>Eukaryota</taxon>
        <taxon>Fungi</taxon>
        <taxon>Dikarya</taxon>
        <taxon>Ascomycota</taxon>
        <taxon>Pezizomycotina</taxon>
        <taxon>Dothideomycetes</taxon>
        <taxon>Pleosporomycetidae</taxon>
        <taxon>Pleosporales</taxon>
        <taxon>Amniculicolaceae</taxon>
        <taxon>Amniculicola</taxon>
    </lineage>
</organism>
<reference evidence="5" key="1">
    <citation type="journal article" date="2020" name="Stud. Mycol.">
        <title>101 Dothideomycetes genomes: a test case for predicting lifestyles and emergence of pathogens.</title>
        <authorList>
            <person name="Haridas S."/>
            <person name="Albert R."/>
            <person name="Binder M."/>
            <person name="Bloem J."/>
            <person name="Labutti K."/>
            <person name="Salamov A."/>
            <person name="Andreopoulos B."/>
            <person name="Baker S."/>
            <person name="Barry K."/>
            <person name="Bills G."/>
            <person name="Bluhm B."/>
            <person name="Cannon C."/>
            <person name="Castanera R."/>
            <person name="Culley D."/>
            <person name="Daum C."/>
            <person name="Ezra D."/>
            <person name="Gonzalez J."/>
            <person name="Henrissat B."/>
            <person name="Kuo A."/>
            <person name="Liang C."/>
            <person name="Lipzen A."/>
            <person name="Lutzoni F."/>
            <person name="Magnuson J."/>
            <person name="Mondo S."/>
            <person name="Nolan M."/>
            <person name="Ohm R."/>
            <person name="Pangilinan J."/>
            <person name="Park H.-J."/>
            <person name="Ramirez L."/>
            <person name="Alfaro M."/>
            <person name="Sun H."/>
            <person name="Tritt A."/>
            <person name="Yoshinaga Y."/>
            <person name="Zwiers L.-H."/>
            <person name="Turgeon B."/>
            <person name="Goodwin S."/>
            <person name="Spatafora J."/>
            <person name="Crous P."/>
            <person name="Grigoriev I."/>
        </authorList>
    </citation>
    <scope>NUCLEOTIDE SEQUENCE</scope>
    <source>
        <strain evidence="5">CBS 123094</strain>
    </source>
</reference>
<evidence type="ECO:0000313" key="6">
    <source>
        <dbReference type="Proteomes" id="UP000799779"/>
    </source>
</evidence>
<protein>
    <submittedName>
        <fullName evidence="5">Carbon-nitrogen hydrolase</fullName>
    </submittedName>
</protein>